<dbReference type="Proteomes" id="UP000644507">
    <property type="component" value="Unassembled WGS sequence"/>
</dbReference>
<keyword evidence="1" id="KW-0812">Transmembrane</keyword>
<accession>A0A918TIP9</accession>
<sequence length="216" mass="24159">MADRSKSFQSAVLLFALILLIFLFTAITLSFLPQDLSDVDGRNADGSSTPPTRNLERVLENAASQGIKVTLTEEEINQWLSNQIQGTQDGLLKNRVQYRGAWVRLKEGSVDLIFEREAFNRTHTIAMNVQIEQLIEGNNQMSSNINWAGGRLGQMPVMQGYLALVMSSYEELAEVMKPEVKSLRTLLEGKALVKFEEGKVTFEPRSSSEDLGMPVF</sequence>
<evidence type="ECO:0000313" key="2">
    <source>
        <dbReference type="EMBL" id="GHC46731.1"/>
    </source>
</evidence>
<organism evidence="2 3">
    <name type="scientific">Roseibacillus persicicus</name>
    <dbReference type="NCBI Taxonomy" id="454148"/>
    <lineage>
        <taxon>Bacteria</taxon>
        <taxon>Pseudomonadati</taxon>
        <taxon>Verrucomicrobiota</taxon>
        <taxon>Verrucomicrobiia</taxon>
        <taxon>Verrucomicrobiales</taxon>
        <taxon>Verrucomicrobiaceae</taxon>
        <taxon>Roseibacillus</taxon>
    </lineage>
</organism>
<gene>
    <name evidence="2" type="ORF">GCM10007100_10490</name>
</gene>
<name>A0A918TIP9_9BACT</name>
<evidence type="ECO:0000256" key="1">
    <source>
        <dbReference type="SAM" id="Phobius"/>
    </source>
</evidence>
<reference evidence="2" key="2">
    <citation type="submission" date="2020-09" db="EMBL/GenBank/DDBJ databases">
        <authorList>
            <person name="Sun Q."/>
            <person name="Kim S."/>
        </authorList>
    </citation>
    <scope>NUCLEOTIDE SEQUENCE</scope>
    <source>
        <strain evidence="2">KCTC 12988</strain>
    </source>
</reference>
<keyword evidence="3" id="KW-1185">Reference proteome</keyword>
<reference evidence="2" key="1">
    <citation type="journal article" date="2014" name="Int. J. Syst. Evol. Microbiol.">
        <title>Complete genome sequence of Corynebacterium casei LMG S-19264T (=DSM 44701T), isolated from a smear-ripened cheese.</title>
        <authorList>
            <consortium name="US DOE Joint Genome Institute (JGI-PGF)"/>
            <person name="Walter F."/>
            <person name="Albersmeier A."/>
            <person name="Kalinowski J."/>
            <person name="Ruckert C."/>
        </authorList>
    </citation>
    <scope>NUCLEOTIDE SEQUENCE</scope>
    <source>
        <strain evidence="2">KCTC 12988</strain>
    </source>
</reference>
<dbReference type="EMBL" id="BMXI01000003">
    <property type="protein sequence ID" value="GHC46731.1"/>
    <property type="molecule type" value="Genomic_DNA"/>
</dbReference>
<evidence type="ECO:0000313" key="3">
    <source>
        <dbReference type="Proteomes" id="UP000644507"/>
    </source>
</evidence>
<comment type="caution">
    <text evidence="2">The sequence shown here is derived from an EMBL/GenBank/DDBJ whole genome shotgun (WGS) entry which is preliminary data.</text>
</comment>
<protein>
    <submittedName>
        <fullName evidence="2">Uncharacterized protein</fullName>
    </submittedName>
</protein>
<dbReference type="AlphaFoldDB" id="A0A918TIP9"/>
<dbReference type="RefSeq" id="WP_189568004.1">
    <property type="nucleotide sequence ID" value="NZ_BMXI01000003.1"/>
</dbReference>
<feature type="transmembrane region" description="Helical" evidence="1">
    <location>
        <begin position="12"/>
        <end position="32"/>
    </location>
</feature>
<keyword evidence="1" id="KW-0472">Membrane</keyword>
<keyword evidence="1" id="KW-1133">Transmembrane helix</keyword>
<proteinExistence type="predicted"/>